<dbReference type="Gene3D" id="1.10.1200.10">
    <property type="entry name" value="ACP-like"/>
    <property type="match status" value="1"/>
</dbReference>
<dbReference type="Gene3D" id="3.30.300.30">
    <property type="match status" value="1"/>
</dbReference>
<feature type="domain" description="Carrier" evidence="7">
    <location>
        <begin position="971"/>
        <end position="1046"/>
    </location>
</feature>
<gene>
    <name evidence="8" type="ORF">FNW02_22740</name>
</gene>
<proteinExistence type="inferred from homology"/>
<evidence type="ECO:0000259" key="7">
    <source>
        <dbReference type="PROSITE" id="PS50075"/>
    </source>
</evidence>
<organism evidence="8 9">
    <name type="scientific">Komarekiella delphini-convector SJRDD-AB1</name>
    <dbReference type="NCBI Taxonomy" id="2593771"/>
    <lineage>
        <taxon>Bacteria</taxon>
        <taxon>Bacillati</taxon>
        <taxon>Cyanobacteriota</taxon>
        <taxon>Cyanophyceae</taxon>
        <taxon>Nostocales</taxon>
        <taxon>Nostocaceae</taxon>
        <taxon>Komarekiella</taxon>
        <taxon>Komarekiella delphini-convector</taxon>
    </lineage>
</organism>
<reference evidence="8" key="1">
    <citation type="submission" date="2019-07" db="EMBL/GenBank/DDBJ databases">
        <title>Toxilogical consequences of a new and cryptic species of cyanobacteria (Komarekiella delphini-convector) recovered from the epidermis of a bottlenose dolphin and 1500 ft. in the air.</title>
        <authorList>
            <person name="Brown A.O."/>
            <person name="Dvorak P."/>
            <person name="Villanueva C.D."/>
            <person name="Foss A.J."/>
            <person name="Garvey A.D."/>
            <person name="Gibson Q.A."/>
            <person name="Johansen J.R."/>
            <person name="Casamatta D.A."/>
        </authorList>
    </citation>
    <scope>NUCLEOTIDE SEQUENCE</scope>
    <source>
        <strain evidence="8">SJRDD-AB1</strain>
    </source>
</reference>
<dbReference type="InterPro" id="IPR025110">
    <property type="entry name" value="AMP-bd_C"/>
</dbReference>
<dbReference type="InterPro" id="IPR000873">
    <property type="entry name" value="AMP-dep_synth/lig_dom"/>
</dbReference>
<dbReference type="Pfam" id="PF00550">
    <property type="entry name" value="PP-binding"/>
    <property type="match status" value="1"/>
</dbReference>
<dbReference type="GO" id="GO:0008610">
    <property type="term" value="P:lipid biosynthetic process"/>
    <property type="evidence" value="ECO:0007669"/>
    <property type="project" value="UniProtKB-ARBA"/>
</dbReference>
<dbReference type="PROSITE" id="PS00455">
    <property type="entry name" value="AMP_BINDING"/>
    <property type="match status" value="1"/>
</dbReference>
<dbReference type="EMBL" id="VJXY01000028">
    <property type="protein sequence ID" value="MBD6618566.1"/>
    <property type="molecule type" value="Genomic_DNA"/>
</dbReference>
<dbReference type="Gene3D" id="3.30.559.30">
    <property type="entry name" value="Nonribosomal peptide synthetase, condensation domain"/>
    <property type="match status" value="1"/>
</dbReference>
<dbReference type="GO" id="GO:0044550">
    <property type="term" value="P:secondary metabolite biosynthetic process"/>
    <property type="evidence" value="ECO:0007669"/>
    <property type="project" value="UniProtKB-ARBA"/>
</dbReference>
<dbReference type="InterPro" id="IPR001242">
    <property type="entry name" value="Condensation_dom"/>
</dbReference>
<evidence type="ECO:0000256" key="1">
    <source>
        <dbReference type="ARBA" id="ARBA00001957"/>
    </source>
</evidence>
<dbReference type="FunFam" id="2.30.38.10:FF:000001">
    <property type="entry name" value="Non-ribosomal peptide synthetase PvdI"/>
    <property type="match status" value="1"/>
</dbReference>
<dbReference type="AlphaFoldDB" id="A0AA40T097"/>
<dbReference type="InterPro" id="IPR045851">
    <property type="entry name" value="AMP-bd_C_sf"/>
</dbReference>
<accession>A0AA40T097</accession>
<dbReference type="PANTHER" id="PTHR45527">
    <property type="entry name" value="NONRIBOSOMAL PEPTIDE SYNTHETASE"/>
    <property type="match status" value="1"/>
</dbReference>
<dbReference type="Pfam" id="PF00501">
    <property type="entry name" value="AMP-binding"/>
    <property type="match status" value="1"/>
</dbReference>
<dbReference type="GO" id="GO:0043041">
    <property type="term" value="P:amino acid activation for nonribosomal peptide biosynthetic process"/>
    <property type="evidence" value="ECO:0007669"/>
    <property type="project" value="TreeGrafter"/>
</dbReference>
<dbReference type="PANTHER" id="PTHR45527:SF1">
    <property type="entry name" value="FATTY ACID SYNTHASE"/>
    <property type="match status" value="1"/>
</dbReference>
<comment type="caution">
    <text evidence="8">The sequence shown here is derived from an EMBL/GenBank/DDBJ whole genome shotgun (WGS) entry which is preliminary data.</text>
</comment>
<dbReference type="FunFam" id="3.40.50.12780:FF:000012">
    <property type="entry name" value="Non-ribosomal peptide synthetase"/>
    <property type="match status" value="1"/>
</dbReference>
<evidence type="ECO:0000256" key="2">
    <source>
        <dbReference type="ARBA" id="ARBA00006432"/>
    </source>
</evidence>
<evidence type="ECO:0000256" key="3">
    <source>
        <dbReference type="ARBA" id="ARBA00022450"/>
    </source>
</evidence>
<dbReference type="SUPFAM" id="SSF56801">
    <property type="entry name" value="Acetyl-CoA synthetase-like"/>
    <property type="match status" value="1"/>
</dbReference>
<dbReference type="SUPFAM" id="SSF47336">
    <property type="entry name" value="ACP-like"/>
    <property type="match status" value="1"/>
</dbReference>
<dbReference type="Pfam" id="PF13193">
    <property type="entry name" value="AMP-binding_C"/>
    <property type="match status" value="1"/>
</dbReference>
<dbReference type="InterPro" id="IPR020845">
    <property type="entry name" value="AMP-binding_CS"/>
</dbReference>
<keyword evidence="3" id="KW-0596">Phosphopantetheine</keyword>
<evidence type="ECO:0000313" key="8">
    <source>
        <dbReference type="EMBL" id="MBD6618566.1"/>
    </source>
</evidence>
<comment type="similarity">
    <text evidence="2">Belongs to the ATP-dependent AMP-binding enzyme family.</text>
</comment>
<dbReference type="SMART" id="SM00823">
    <property type="entry name" value="PKS_PP"/>
    <property type="match status" value="1"/>
</dbReference>
<dbReference type="PROSITE" id="PS50075">
    <property type="entry name" value="CARRIER"/>
    <property type="match status" value="1"/>
</dbReference>
<dbReference type="Gene3D" id="3.30.559.10">
    <property type="entry name" value="Chloramphenicol acetyltransferase-like domain"/>
    <property type="match status" value="1"/>
</dbReference>
<keyword evidence="9" id="KW-1185">Reference proteome</keyword>
<evidence type="ECO:0000313" key="9">
    <source>
        <dbReference type="Proteomes" id="UP001165986"/>
    </source>
</evidence>
<protein>
    <submittedName>
        <fullName evidence="8">Amino acid adenylation domain-containing protein</fullName>
    </submittedName>
</protein>
<dbReference type="Gene3D" id="2.30.38.10">
    <property type="entry name" value="Luciferase, Domain 3"/>
    <property type="match status" value="1"/>
</dbReference>
<evidence type="ECO:0000256" key="4">
    <source>
        <dbReference type="ARBA" id="ARBA00022553"/>
    </source>
</evidence>
<dbReference type="RefSeq" id="WP_191759769.1">
    <property type="nucleotide sequence ID" value="NZ_VJXY01000028.1"/>
</dbReference>
<keyword evidence="5" id="KW-0175">Coiled coil</keyword>
<dbReference type="SUPFAM" id="SSF52777">
    <property type="entry name" value="CoA-dependent acyltransferases"/>
    <property type="match status" value="2"/>
</dbReference>
<dbReference type="InterPro" id="IPR036736">
    <property type="entry name" value="ACP-like_sf"/>
</dbReference>
<dbReference type="InterPro" id="IPR010071">
    <property type="entry name" value="AA_adenyl_dom"/>
</dbReference>
<sequence length="1081" mass="122885">MQAKTQGFPLSPQQKHLWLVQQGSNVYRNQCAIFIEGNIELDILKEALQKVITKNEILRTTFHRPRGLKIPVQVIDSDINVILNEHILKNQSSQLEEIEELFETIKEQSVKCQENQLFKVELVKCSSIKYVLFISLSSLCADYQTLKNIVNEISQYYTACLQNVELSDEEPLQYADVATWQNELLEAEEITTKKKYWQQVDFSALDSLKLPFENRLSETSEFNPQLIKLVIHSDLLVKIEELVKKYEISINIFFLTCWQILLWRLTGQSNLIIGLGCDGRNYEELKAALGLFAKYLPLACHLQENDTFSNTLIQVNNLTDEILEWQDSFNWDTLFNTNTDDIEQSFLPFCFDFEKTVTSYYAPQVVFSIYQCYVCYDRFKVKLSCTHTPNKLVKLEFHYDAKFFCKEDIQRLVNQWQMLLVSVINNPYLAISQLDIFSEQEREELLVAFNNTKTAELQYKCIQHWFEQRCDRTPDNIAIIYKNQQFTYQEVNTRANQLAHYLQQFGVKPDVMVGLCVERSPLMLIGLLGILKAGGAYIPIDPSYPLERKAFILNDSQMPVLLTQQHLIADLATNGIKVICIDSDWQTINQQEIENPITTTTELNLAYVIYTSGSTGKPKGTLIPHQGLVNYLSWCTQIYPVEQGVGTLVHSPLGFDLTITSLFSPLLVGRTIELLSEEQGIETLSQALSKSSNLSLVKITPAHLDLLKQQLSQEEIANKTRAFIIGGENLLAQSITFWQDVAPDTILVNEYGPTETVVGCCVYQIPVGKHSTGSIPIGKPIANTELYILDQYLQPVPMGVVGELHIGGLGLARGYLNQPELTALKFIPNPFSKKAGDRLYKTGDLVRFLASGDIEYIGRIDNQVKIRGFRVELGEIEAVINQHPSILTSVVILREDKSGNQNLIAYITLHPNKTLTIPELRRFLQNKLLDYMLPNAFMILEALPLTSNGKVDRQALPMPDVRPELEVAYVVPQTEIEKTIASVWQKALNLEKIGIHDNFFEIGGHSLLLVTVHSQLQEILKAELSTLDLFRYPTINSLAEYLTSPNATALLQDNDTQTEKISAGKAQQRKRLQKMKSVENN</sequence>
<dbReference type="Gene3D" id="3.40.50.980">
    <property type="match status" value="2"/>
</dbReference>
<dbReference type="Pfam" id="PF00668">
    <property type="entry name" value="Condensation"/>
    <property type="match status" value="1"/>
</dbReference>
<dbReference type="Proteomes" id="UP001165986">
    <property type="component" value="Unassembled WGS sequence"/>
</dbReference>
<keyword evidence="4" id="KW-0597">Phosphoprotein</keyword>
<dbReference type="GO" id="GO:0003824">
    <property type="term" value="F:catalytic activity"/>
    <property type="evidence" value="ECO:0007669"/>
    <property type="project" value="InterPro"/>
</dbReference>
<comment type="cofactor">
    <cofactor evidence="1">
        <name>pantetheine 4'-phosphate</name>
        <dbReference type="ChEBI" id="CHEBI:47942"/>
    </cofactor>
</comment>
<dbReference type="NCBIfam" id="TIGR01733">
    <property type="entry name" value="AA-adenyl-dom"/>
    <property type="match status" value="1"/>
</dbReference>
<dbReference type="FunFam" id="3.40.50.980:FF:000001">
    <property type="entry name" value="Non-ribosomal peptide synthetase"/>
    <property type="match status" value="1"/>
</dbReference>
<evidence type="ECO:0000256" key="5">
    <source>
        <dbReference type="SAM" id="Coils"/>
    </source>
</evidence>
<dbReference type="InterPro" id="IPR009081">
    <property type="entry name" value="PP-bd_ACP"/>
</dbReference>
<dbReference type="InterPro" id="IPR020806">
    <property type="entry name" value="PKS_PP-bd"/>
</dbReference>
<feature type="coiled-coil region" evidence="5">
    <location>
        <begin position="88"/>
        <end position="115"/>
    </location>
</feature>
<evidence type="ECO:0000256" key="6">
    <source>
        <dbReference type="SAM" id="MobiDB-lite"/>
    </source>
</evidence>
<feature type="region of interest" description="Disordered" evidence="6">
    <location>
        <begin position="1060"/>
        <end position="1081"/>
    </location>
</feature>
<dbReference type="GO" id="GO:0031177">
    <property type="term" value="F:phosphopantetheine binding"/>
    <property type="evidence" value="ECO:0007669"/>
    <property type="project" value="InterPro"/>
</dbReference>
<dbReference type="GO" id="GO:0005737">
    <property type="term" value="C:cytoplasm"/>
    <property type="evidence" value="ECO:0007669"/>
    <property type="project" value="TreeGrafter"/>
</dbReference>
<dbReference type="FunFam" id="1.10.1200.10:FF:000005">
    <property type="entry name" value="Nonribosomal peptide synthetase 1"/>
    <property type="match status" value="1"/>
</dbReference>
<dbReference type="FunFam" id="3.30.300.30:FF:000010">
    <property type="entry name" value="Enterobactin synthetase component F"/>
    <property type="match status" value="1"/>
</dbReference>
<dbReference type="InterPro" id="IPR023213">
    <property type="entry name" value="CAT-like_dom_sf"/>
</dbReference>
<name>A0AA40T097_9NOST</name>